<comment type="caution">
    <text evidence="1">The sequence shown here is derived from an EMBL/GenBank/DDBJ whole genome shotgun (WGS) entry which is preliminary data.</text>
</comment>
<dbReference type="Gene3D" id="1.10.3290.10">
    <property type="entry name" value="Fido-like domain"/>
    <property type="match status" value="1"/>
</dbReference>
<name>A0A3D9CIL6_9FLAO</name>
<reference evidence="1 2" key="1">
    <citation type="journal article" date="2006" name="Int. J. Syst. Evol. Microbiol.">
        <title>Chryseobacterium hispanicum sp. nov., isolated from the drinking water distribution system of Sevilla, Spain.</title>
        <authorList>
            <person name="Gallego V."/>
            <person name="Garcia M.T."/>
            <person name="Ventosa A."/>
        </authorList>
    </citation>
    <scope>NUCLEOTIDE SEQUENCE [LARGE SCALE GENOMIC DNA]</scope>
    <source>
        <strain evidence="1 2">KCTC 22104</strain>
    </source>
</reference>
<keyword evidence="2" id="KW-1185">Reference proteome</keyword>
<dbReference type="AlphaFoldDB" id="A0A3D9CIL6"/>
<evidence type="ECO:0000313" key="2">
    <source>
        <dbReference type="Proteomes" id="UP000256326"/>
    </source>
</evidence>
<accession>A0A3D9CIL6</accession>
<dbReference type="RefSeq" id="WP_116037302.1">
    <property type="nucleotide sequence ID" value="NZ_JBHLVV010000141.1"/>
</dbReference>
<organism evidence="1 2">
    <name type="scientific">Epilithonimonas hispanica</name>
    <dbReference type="NCBI Taxonomy" id="358687"/>
    <lineage>
        <taxon>Bacteria</taxon>
        <taxon>Pseudomonadati</taxon>
        <taxon>Bacteroidota</taxon>
        <taxon>Flavobacteriia</taxon>
        <taxon>Flavobacteriales</taxon>
        <taxon>Weeksellaceae</taxon>
        <taxon>Chryseobacterium group</taxon>
        <taxon>Epilithonimonas</taxon>
    </lineage>
</organism>
<dbReference type="Proteomes" id="UP000256326">
    <property type="component" value="Unassembled WGS sequence"/>
</dbReference>
<proteinExistence type="predicted"/>
<gene>
    <name evidence="1" type="ORF">DRF58_17895</name>
</gene>
<evidence type="ECO:0000313" key="1">
    <source>
        <dbReference type="EMBL" id="REC65510.1"/>
    </source>
</evidence>
<sequence>MDIFILLDKYKSQNIVLSLEQERELLARYIHSTNQLEGNNLTLAQTQSIIDNGEVSGDNIKTRDILEQKGTYKALIRMLKAVREQEPLSIELMKELNWLTVGTLFQDD</sequence>
<dbReference type="InterPro" id="IPR036597">
    <property type="entry name" value="Fido-like_dom_sf"/>
</dbReference>
<protein>
    <submittedName>
        <fullName evidence="1">Uncharacterized protein</fullName>
    </submittedName>
</protein>
<dbReference type="EMBL" id="QNUG01000095">
    <property type="protein sequence ID" value="REC65510.1"/>
    <property type="molecule type" value="Genomic_DNA"/>
</dbReference>
<dbReference type="OrthoDB" id="9814400at2"/>